<dbReference type="GO" id="GO:0016887">
    <property type="term" value="F:ATP hydrolysis activity"/>
    <property type="evidence" value="ECO:0007669"/>
    <property type="project" value="InterPro"/>
</dbReference>
<dbReference type="SUPFAM" id="SSF52540">
    <property type="entry name" value="P-loop containing nucleoside triphosphate hydrolases"/>
    <property type="match status" value="1"/>
</dbReference>
<dbReference type="Gene3D" id="1.25.40.10">
    <property type="entry name" value="Tetratricopeptide repeat domain"/>
    <property type="match status" value="2"/>
</dbReference>
<dbReference type="GO" id="GO:0000160">
    <property type="term" value="P:phosphorelay signal transduction system"/>
    <property type="evidence" value="ECO:0007669"/>
    <property type="project" value="InterPro"/>
</dbReference>
<evidence type="ECO:0000313" key="7">
    <source>
        <dbReference type="EMBL" id="SBO93118.1"/>
    </source>
</evidence>
<dbReference type="RefSeq" id="WP_225272340.1">
    <property type="nucleotide sequence ID" value="NZ_CP084058.1"/>
</dbReference>
<sequence>MRFQILGPTNVLGEDGDPVALGGPRVRALLTLLALHAGRIVGAEQLVDGMYGPRPPEGVANALQSQVSRLRRALGRELVEFHPAGYRLVADPRDVDARAFELLAGEGRQALAGGDPRRAAALLRQALELWRGAPLADAPHAGAAAAALEELRLAATEDRVQADLDLGRHRELVAELSQLTAAHPLRERLRAQLMRALYGSGRQAEALTVYEETRKLLDEELGVEPGAELAAAHLAVLRADPALGPAAPGGTHPQAPGGEAAAGVAGRPVRQGLRAQLTSFVGRAEELAQVGARLRDSRLVTLIGPGGAGKTRLATEAAEQQPGDVCFVPLAPVSGADGVPQAVLAALGVRDALLNIHERPMLDPAARLAAALGDRELLLVLDNCEHLVAATAELADHLLAACPGLRVLVTGREALGITGESILPVGPLPLPPAETGDPLGYPAVRLFADRAAAVRPGFVVDPGNAAQVIRICRALDGLPLAIELAAARLRTLSIADVAARLDDRFRLLTRGSRTALPRHQTLRAVVAWSWELLDESEREMARRLSTFVAGATPEAAERVCGLPEEVLFSLAEKSLVEFADGRFRMLETIRAFCAEQLEQSGEGDRILDAHARYYLDLIVTADPMLRTAAQMEWLARLDEESGDLDAAIRWATSSGQFELGMRLLAHSACYWWMRGHRTASANLAAELLAALGETRVPGLEEEYAMCVLVVAWAGGTDDLLRARLEEVRRLLPVDYVPVRVEFMMMLLSMFTGPPADFGSMQQFYLDAVSGLTPWKRALASCGHAFVLELLGRIDEALEHFEASLAGFRAIGERWGMVLVLSGLGSLRQREGDFRSAHALADEALALARELGAATETAEGLCRRGDARIRLGDLEGALDDFTQATELSRRNGSMEILGWALLGQGLVELERGAFGPARALLVQAREVCPDDWYSTEDTRARIDAALAQISGPVSGR</sequence>
<dbReference type="SMART" id="SM00028">
    <property type="entry name" value="TPR"/>
    <property type="match status" value="5"/>
</dbReference>
<dbReference type="SMART" id="SM00862">
    <property type="entry name" value="Trans_reg_C"/>
    <property type="match status" value="1"/>
</dbReference>
<reference evidence="7" key="1">
    <citation type="submission" date="2016-04" db="EMBL/GenBank/DDBJ databases">
        <authorList>
            <person name="Evans L.H."/>
            <person name="Alamgir A."/>
            <person name="Owens N."/>
            <person name="Weber N.D."/>
            <person name="Virtaneva K."/>
            <person name="Barbian K."/>
            <person name="Babar A."/>
            <person name="Rosenke K."/>
        </authorList>
    </citation>
    <scope>NUCLEOTIDE SEQUENCE</scope>
    <source>
        <strain evidence="7">Nono1</strain>
    </source>
</reference>
<dbReference type="InterPro" id="IPR019734">
    <property type="entry name" value="TPR_rpt"/>
</dbReference>
<dbReference type="SMART" id="SM01043">
    <property type="entry name" value="BTAD"/>
    <property type="match status" value="1"/>
</dbReference>
<dbReference type="InterPro" id="IPR027417">
    <property type="entry name" value="P-loop_NTPase"/>
</dbReference>
<protein>
    <submittedName>
        <fullName evidence="7">Signal transduction response regulator / Disease resistance domain-containing protein</fullName>
    </submittedName>
</protein>
<dbReference type="Pfam" id="PF13424">
    <property type="entry name" value="TPR_12"/>
    <property type="match status" value="1"/>
</dbReference>
<evidence type="ECO:0000256" key="2">
    <source>
        <dbReference type="ARBA" id="ARBA00023125"/>
    </source>
</evidence>
<keyword evidence="2 4" id="KW-0238">DNA-binding</keyword>
<evidence type="ECO:0000256" key="5">
    <source>
        <dbReference type="SAM" id="MobiDB-lite"/>
    </source>
</evidence>
<dbReference type="PANTHER" id="PTHR47691:SF3">
    <property type="entry name" value="HTH-TYPE TRANSCRIPTIONAL REGULATOR RV0890C-RELATED"/>
    <property type="match status" value="1"/>
</dbReference>
<dbReference type="InterPro" id="IPR036388">
    <property type="entry name" value="WH-like_DNA-bd_sf"/>
</dbReference>
<evidence type="ECO:0000256" key="4">
    <source>
        <dbReference type="PROSITE-ProRule" id="PRU01091"/>
    </source>
</evidence>
<dbReference type="GO" id="GO:0006355">
    <property type="term" value="P:regulation of DNA-templated transcription"/>
    <property type="evidence" value="ECO:0007669"/>
    <property type="project" value="InterPro"/>
</dbReference>
<accession>A0A1M4E2P8</accession>
<dbReference type="InterPro" id="IPR011990">
    <property type="entry name" value="TPR-like_helical_dom_sf"/>
</dbReference>
<proteinExistence type="inferred from homology"/>
<keyword evidence="3" id="KW-0802">TPR repeat</keyword>
<dbReference type="EMBL" id="LT559118">
    <property type="protein sequence ID" value="SBO93118.1"/>
    <property type="molecule type" value="Genomic_DNA"/>
</dbReference>
<dbReference type="SUPFAM" id="SSF48452">
    <property type="entry name" value="TPR-like"/>
    <property type="match status" value="2"/>
</dbReference>
<feature type="domain" description="OmpR/PhoB-type" evidence="6">
    <location>
        <begin position="1"/>
        <end position="90"/>
    </location>
</feature>
<organism evidence="7">
    <name type="scientific">Nonomuraea gerenzanensis</name>
    <dbReference type="NCBI Taxonomy" id="93944"/>
    <lineage>
        <taxon>Bacteria</taxon>
        <taxon>Bacillati</taxon>
        <taxon>Actinomycetota</taxon>
        <taxon>Actinomycetes</taxon>
        <taxon>Streptosporangiales</taxon>
        <taxon>Streptosporangiaceae</taxon>
        <taxon>Nonomuraea</taxon>
    </lineage>
</organism>
<comment type="similarity">
    <text evidence="1">Belongs to the AfsR/DnrI/RedD regulatory family.</text>
</comment>
<dbReference type="Gene3D" id="1.10.10.10">
    <property type="entry name" value="Winged helix-like DNA-binding domain superfamily/Winged helix DNA-binding domain"/>
    <property type="match status" value="1"/>
</dbReference>
<feature type="region of interest" description="Disordered" evidence="5">
    <location>
        <begin position="243"/>
        <end position="262"/>
    </location>
</feature>
<dbReference type="PROSITE" id="PS51755">
    <property type="entry name" value="OMPR_PHOB"/>
    <property type="match status" value="1"/>
</dbReference>
<dbReference type="InterPro" id="IPR058852">
    <property type="entry name" value="HTH_77"/>
</dbReference>
<dbReference type="PANTHER" id="PTHR47691">
    <property type="entry name" value="REGULATOR-RELATED"/>
    <property type="match status" value="1"/>
</dbReference>
<dbReference type="InterPro" id="IPR049945">
    <property type="entry name" value="AAA_22"/>
</dbReference>
<evidence type="ECO:0000256" key="1">
    <source>
        <dbReference type="ARBA" id="ARBA00005820"/>
    </source>
</evidence>
<dbReference type="GO" id="GO:0003677">
    <property type="term" value="F:DNA binding"/>
    <property type="evidence" value="ECO:0007669"/>
    <property type="project" value="UniProtKB-UniRule"/>
</dbReference>
<dbReference type="AlphaFoldDB" id="A0A1M4E2P8"/>
<gene>
    <name evidence="7" type="ORF">BN4615_P2632</name>
</gene>
<dbReference type="Pfam" id="PF00486">
    <property type="entry name" value="Trans_reg_C"/>
    <property type="match status" value="1"/>
</dbReference>
<dbReference type="PRINTS" id="PR00364">
    <property type="entry name" value="DISEASERSIST"/>
</dbReference>
<dbReference type="InterPro" id="IPR005158">
    <property type="entry name" value="BTAD"/>
</dbReference>
<dbReference type="InterPro" id="IPR001867">
    <property type="entry name" value="OmpR/PhoB-type_DNA-bd"/>
</dbReference>
<dbReference type="InterPro" id="IPR016032">
    <property type="entry name" value="Sig_transdc_resp-reg_C-effctor"/>
</dbReference>
<dbReference type="Gene3D" id="3.40.50.300">
    <property type="entry name" value="P-loop containing nucleotide triphosphate hydrolases"/>
    <property type="match status" value="1"/>
</dbReference>
<dbReference type="Pfam" id="PF25872">
    <property type="entry name" value="HTH_77"/>
    <property type="match status" value="1"/>
</dbReference>
<feature type="repeat" description="TPR" evidence="3">
    <location>
        <begin position="857"/>
        <end position="890"/>
    </location>
</feature>
<dbReference type="PROSITE" id="PS50005">
    <property type="entry name" value="TPR"/>
    <property type="match status" value="1"/>
</dbReference>
<name>A0A1M4E2P8_9ACTN</name>
<dbReference type="Pfam" id="PF13401">
    <property type="entry name" value="AAA_22"/>
    <property type="match status" value="1"/>
</dbReference>
<feature type="DNA-binding region" description="OmpR/PhoB-type" evidence="4">
    <location>
        <begin position="1"/>
        <end position="90"/>
    </location>
</feature>
<evidence type="ECO:0000259" key="6">
    <source>
        <dbReference type="PROSITE" id="PS51755"/>
    </source>
</evidence>
<dbReference type="SUPFAM" id="SSF46894">
    <property type="entry name" value="C-terminal effector domain of the bipartite response regulators"/>
    <property type="match status" value="1"/>
</dbReference>
<dbReference type="CDD" id="cd15831">
    <property type="entry name" value="BTAD"/>
    <property type="match status" value="1"/>
</dbReference>
<dbReference type="Pfam" id="PF03704">
    <property type="entry name" value="BTAD"/>
    <property type="match status" value="1"/>
</dbReference>
<evidence type="ECO:0000256" key="3">
    <source>
        <dbReference type="PROSITE-ProRule" id="PRU00339"/>
    </source>
</evidence>